<evidence type="ECO:0000313" key="3">
    <source>
        <dbReference type="Proteomes" id="UP000061348"/>
    </source>
</evidence>
<organism evidence="2 3">
    <name type="scientific">Pseudomonas fluorescens</name>
    <dbReference type="NCBI Taxonomy" id="294"/>
    <lineage>
        <taxon>Bacteria</taxon>
        <taxon>Pseudomonadati</taxon>
        <taxon>Pseudomonadota</taxon>
        <taxon>Gammaproteobacteria</taxon>
        <taxon>Pseudomonadales</taxon>
        <taxon>Pseudomonadaceae</taxon>
        <taxon>Pseudomonas</taxon>
    </lineage>
</organism>
<name>A0A109LG13_PSEFL</name>
<comment type="caution">
    <text evidence="2">The sequence shown here is derived from an EMBL/GenBank/DDBJ whole genome shotgun (WGS) entry which is preliminary data.</text>
</comment>
<reference evidence="2 3" key="1">
    <citation type="submission" date="2015-05" db="EMBL/GenBank/DDBJ databases">
        <title>A genomic and transcriptomic approach to investigate the blue pigment phenotype in Pseudomonas fluorescens.</title>
        <authorList>
            <person name="Andreani N.A."/>
            <person name="Cardazzo B."/>
        </authorList>
    </citation>
    <scope>NUCLEOTIDE SEQUENCE [LARGE SCALE GENOMIC DNA]</scope>
    <source>
        <strain evidence="2 3">Ps_22</strain>
    </source>
</reference>
<evidence type="ECO:0000256" key="1">
    <source>
        <dbReference type="SAM" id="MobiDB-lite"/>
    </source>
</evidence>
<accession>A0A109LG13</accession>
<dbReference type="AlphaFoldDB" id="A0A109LG13"/>
<dbReference type="Proteomes" id="UP000061348">
    <property type="component" value="Unassembled WGS sequence"/>
</dbReference>
<sequence>MHWSRHHDRRLPDEHLSTPGPELHPRPRHAPVGPTGPRIPGRRGRRSGDQCWPFPPKVSGRHQRTGRLAAAHLQPLQHRLATTIGPAPGPTVRAGPRVLQQFRRGGQRDGAEVGAFAWLEKRHRTAVGGRDGERLPRPHARHHGCQRRAFGAPGVPAIARRFHQDWVWRHGGSGGGHRAVRYTHRGGTA</sequence>
<gene>
    <name evidence="2" type="ORF">PFLmoz3_03546</name>
</gene>
<protein>
    <submittedName>
        <fullName evidence="2">Uncharacterized protein</fullName>
    </submittedName>
</protein>
<evidence type="ECO:0000313" key="2">
    <source>
        <dbReference type="EMBL" id="KWV86809.1"/>
    </source>
</evidence>
<dbReference type="EMBL" id="LCYA01000087">
    <property type="protein sequence ID" value="KWV86809.1"/>
    <property type="molecule type" value="Genomic_DNA"/>
</dbReference>
<feature type="region of interest" description="Disordered" evidence="1">
    <location>
        <begin position="1"/>
        <end position="65"/>
    </location>
</feature>
<proteinExistence type="predicted"/>